<evidence type="ECO:0000313" key="2">
    <source>
        <dbReference type="EMBL" id="MFK4751223.1"/>
    </source>
</evidence>
<evidence type="ECO:0000256" key="1">
    <source>
        <dbReference type="SAM" id="Phobius"/>
    </source>
</evidence>
<comment type="caution">
    <text evidence="2">The sequence shown here is derived from an EMBL/GenBank/DDBJ whole genome shotgun (WGS) entry which is preliminary data.</text>
</comment>
<gene>
    <name evidence="2" type="ORF">WG929_02270</name>
</gene>
<keyword evidence="1" id="KW-0472">Membrane</keyword>
<dbReference type="RefSeq" id="WP_416204725.1">
    <property type="nucleotide sequence ID" value="NZ_JBBKTX010000002.1"/>
</dbReference>
<organism evidence="2 3">
    <name type="scientific">Oceanobacter antarcticus</name>
    <dbReference type="NCBI Taxonomy" id="3133425"/>
    <lineage>
        <taxon>Bacteria</taxon>
        <taxon>Pseudomonadati</taxon>
        <taxon>Pseudomonadota</taxon>
        <taxon>Gammaproteobacteria</taxon>
        <taxon>Oceanospirillales</taxon>
        <taxon>Oceanospirillaceae</taxon>
        <taxon>Oceanobacter</taxon>
    </lineage>
</organism>
<dbReference type="Proteomes" id="UP001620597">
    <property type="component" value="Unassembled WGS sequence"/>
</dbReference>
<proteinExistence type="predicted"/>
<keyword evidence="1" id="KW-1133">Transmembrane helix</keyword>
<name>A0ABW8NE55_9GAMM</name>
<protein>
    <submittedName>
        <fullName evidence="2">PGPGW domain-containing protein</fullName>
    </submittedName>
</protein>
<accession>A0ABW8NE55</accession>
<dbReference type="EMBL" id="JBBKTX010000002">
    <property type="protein sequence ID" value="MFK4751223.1"/>
    <property type="molecule type" value="Genomic_DNA"/>
</dbReference>
<feature type="transmembrane region" description="Helical" evidence="1">
    <location>
        <begin position="12"/>
        <end position="29"/>
    </location>
</feature>
<evidence type="ECO:0000313" key="3">
    <source>
        <dbReference type="Proteomes" id="UP001620597"/>
    </source>
</evidence>
<reference evidence="2 3" key="1">
    <citation type="submission" date="2024-03" db="EMBL/GenBank/DDBJ databases">
        <title>High-quality draft genome sequence of Oceanobacter sp. wDCs-4.</title>
        <authorList>
            <person name="Dong C."/>
        </authorList>
    </citation>
    <scope>NUCLEOTIDE SEQUENCE [LARGE SCALE GENOMIC DNA]</scope>
    <source>
        <strain evidence="3">wDCs-4</strain>
    </source>
</reference>
<keyword evidence="3" id="KW-1185">Reference proteome</keyword>
<dbReference type="InterPro" id="IPR019099">
    <property type="entry name" value="Uncharacterised_PGPGW_TM"/>
</dbReference>
<keyword evidence="1" id="KW-0812">Transmembrane</keyword>
<sequence length="93" mass="10698">MADFSMVKRSVKIMLGILLIIVGIIVTPLPIPFGLIMVFIGLSLLVSTVPRVREWLRRQRHRYQEFSGQLNAIKGKLPRFARKLIEDTDPERP</sequence>
<dbReference type="Pfam" id="PF09656">
    <property type="entry name" value="PGPGW"/>
    <property type="match status" value="1"/>
</dbReference>